<organism evidence="1 2">
    <name type="scientific">Caenorhabditis japonica</name>
    <dbReference type="NCBI Taxonomy" id="281687"/>
    <lineage>
        <taxon>Eukaryota</taxon>
        <taxon>Metazoa</taxon>
        <taxon>Ecdysozoa</taxon>
        <taxon>Nematoda</taxon>
        <taxon>Chromadorea</taxon>
        <taxon>Rhabditida</taxon>
        <taxon>Rhabditina</taxon>
        <taxon>Rhabditomorpha</taxon>
        <taxon>Rhabditoidea</taxon>
        <taxon>Rhabditidae</taxon>
        <taxon>Peloderinae</taxon>
        <taxon>Caenorhabditis</taxon>
    </lineage>
</organism>
<reference evidence="2" key="1">
    <citation type="submission" date="2010-08" db="EMBL/GenBank/DDBJ databases">
        <authorList>
            <consortium name="Caenorhabditis japonica Sequencing Consortium"/>
            <person name="Wilson R.K."/>
        </authorList>
    </citation>
    <scope>NUCLEOTIDE SEQUENCE [LARGE SCALE GENOMIC DNA]</scope>
    <source>
        <strain evidence="2">DF5081</strain>
    </source>
</reference>
<evidence type="ECO:0000313" key="2">
    <source>
        <dbReference type="Proteomes" id="UP000005237"/>
    </source>
</evidence>
<protein>
    <submittedName>
        <fullName evidence="1">Uncharacterized protein</fullName>
    </submittedName>
</protein>
<name>A0A8R1IC77_CAEJA</name>
<accession>A0A8R1IC77</accession>
<dbReference type="AlphaFoldDB" id="A0A8R1IC77"/>
<dbReference type="EnsemblMetazoa" id="CJA30798.1">
    <property type="protein sequence ID" value="CJA30798.1"/>
    <property type="gene ID" value="WBGene00206645"/>
</dbReference>
<sequence>MTSPDQSTHNQSDQNVCDHKITTICPISTRTKLREKDDEDDKTIKDQSLFYEYFYNDYRSVSTALNKLSASGKVKNEMKRLSAEEKFTIPRYTTHPFLEKRCQ</sequence>
<proteinExistence type="predicted"/>
<dbReference type="Proteomes" id="UP000005237">
    <property type="component" value="Unassembled WGS sequence"/>
</dbReference>
<reference evidence="1" key="2">
    <citation type="submission" date="2022-06" db="UniProtKB">
        <authorList>
            <consortium name="EnsemblMetazoa"/>
        </authorList>
    </citation>
    <scope>IDENTIFICATION</scope>
    <source>
        <strain evidence="1">DF5081</strain>
    </source>
</reference>
<evidence type="ECO:0000313" key="1">
    <source>
        <dbReference type="EnsemblMetazoa" id="CJA30798.1"/>
    </source>
</evidence>
<keyword evidence="2" id="KW-1185">Reference proteome</keyword>